<comment type="pathway">
    <text evidence="8">Cofactor biosynthesis; NAD(+) biosynthesis; quinolinate from L-kynurenine: step 3/3.</text>
</comment>
<comment type="subcellular location">
    <subcellularLocation>
        <location evidence="8">Cytoplasm</location>
    </subcellularLocation>
</comment>
<dbReference type="GO" id="GO:0034354">
    <property type="term" value="P:'de novo' NAD+ biosynthetic process from L-tryptophan"/>
    <property type="evidence" value="ECO:0007669"/>
    <property type="project" value="UniProtKB-UniRule"/>
</dbReference>
<dbReference type="HAMAP" id="MF_00825">
    <property type="entry name" value="3_HAO"/>
    <property type="match status" value="1"/>
</dbReference>
<keyword evidence="10" id="KW-1185">Reference proteome</keyword>
<dbReference type="AlphaFoldDB" id="A0A4Y2B3L5"/>
<accession>A0A4Y2B3L5</accession>
<name>A0A4Y2B3L5_ARAVE</name>
<dbReference type="GO" id="GO:0019805">
    <property type="term" value="P:quinolinate biosynthetic process"/>
    <property type="evidence" value="ECO:0007669"/>
    <property type="project" value="UniProtKB-UniRule"/>
</dbReference>
<feature type="region of interest" description="Domain A (catalytic)" evidence="8">
    <location>
        <begin position="1"/>
        <end position="163"/>
    </location>
</feature>
<proteinExistence type="inferred from homology"/>
<dbReference type="SUPFAM" id="SSF51182">
    <property type="entry name" value="RmlC-like cupins"/>
    <property type="match status" value="2"/>
</dbReference>
<dbReference type="GO" id="GO:0008198">
    <property type="term" value="F:ferrous iron binding"/>
    <property type="evidence" value="ECO:0007669"/>
    <property type="project" value="UniProtKB-UniRule"/>
</dbReference>
<protein>
    <recommendedName>
        <fullName evidence="8">3-hydroxyanthranilate 3,4-dioxygenase</fullName>
        <ecNumber evidence="8">1.13.11.6</ecNumber>
    </recommendedName>
    <alternativeName>
        <fullName evidence="8">3-hydroxyanthranilate oxygenase</fullName>
        <shortName evidence="8">3-HAO</shortName>
    </alternativeName>
    <alternativeName>
        <fullName evidence="8">3-hydroxyanthranilic acid dioxygenase</fullName>
        <shortName evidence="8">HAD</shortName>
    </alternativeName>
</protein>
<evidence type="ECO:0000256" key="7">
    <source>
        <dbReference type="ARBA" id="ARBA00023004"/>
    </source>
</evidence>
<comment type="similarity">
    <text evidence="8">Belongs to the 3-HAO family.</text>
</comment>
<dbReference type="PANTHER" id="PTHR15497">
    <property type="entry name" value="3-HYDROXYANTHRANILATE 3,4-DIOXYGENASE"/>
    <property type="match status" value="1"/>
</dbReference>
<feature type="binding site" evidence="8">
    <location>
        <position position="56"/>
    </location>
    <ligand>
        <name>Fe cation</name>
        <dbReference type="ChEBI" id="CHEBI:24875"/>
        <note>catalytic</note>
    </ligand>
</feature>
<feature type="binding site" evidence="8">
    <location>
        <position position="108"/>
    </location>
    <ligand>
        <name>substrate</name>
    </ligand>
</feature>
<feature type="binding site" evidence="8">
    <location>
        <position position="94"/>
    </location>
    <ligand>
        <name>Fe cation</name>
        <dbReference type="ChEBI" id="CHEBI:24875"/>
        <note>catalytic</note>
    </ligand>
</feature>
<comment type="caution">
    <text evidence="8">Lacks conserved residue(s) required for the propagation of feature annotation.</text>
</comment>
<evidence type="ECO:0000256" key="5">
    <source>
        <dbReference type="ARBA" id="ARBA00022964"/>
    </source>
</evidence>
<dbReference type="InterPro" id="IPR010329">
    <property type="entry name" value="3hydroanth_dOase"/>
</dbReference>
<organism evidence="9 10">
    <name type="scientific">Araneus ventricosus</name>
    <name type="common">Orbweaver spider</name>
    <name type="synonym">Epeira ventricosa</name>
    <dbReference type="NCBI Taxonomy" id="182803"/>
    <lineage>
        <taxon>Eukaryota</taxon>
        <taxon>Metazoa</taxon>
        <taxon>Ecdysozoa</taxon>
        <taxon>Arthropoda</taxon>
        <taxon>Chelicerata</taxon>
        <taxon>Arachnida</taxon>
        <taxon>Araneae</taxon>
        <taxon>Araneomorphae</taxon>
        <taxon>Entelegynae</taxon>
        <taxon>Araneoidea</taxon>
        <taxon>Araneidae</taxon>
        <taxon>Araneus</taxon>
    </lineage>
</organism>
<feature type="binding site" evidence="8">
    <location>
        <position position="50"/>
    </location>
    <ligand>
        <name>Fe cation</name>
        <dbReference type="ChEBI" id="CHEBI:24875"/>
        <note>catalytic</note>
    </ligand>
</feature>
<comment type="function">
    <text evidence="2 8">Catalyzes the oxidative ring opening of 3-hydroxyanthranilate to 2-amino-3-carboxymuconate semialdehyde, which spontaneously cyclizes to quinolinate.</text>
</comment>
<dbReference type="InterPro" id="IPR014710">
    <property type="entry name" value="RmlC-like_jellyroll"/>
</dbReference>
<evidence type="ECO:0000256" key="1">
    <source>
        <dbReference type="ARBA" id="ARBA00001954"/>
    </source>
</evidence>
<evidence type="ECO:0000256" key="6">
    <source>
        <dbReference type="ARBA" id="ARBA00023002"/>
    </source>
</evidence>
<dbReference type="GO" id="GO:0043420">
    <property type="term" value="P:anthranilate metabolic process"/>
    <property type="evidence" value="ECO:0007669"/>
    <property type="project" value="UniProtKB-UniRule"/>
</dbReference>
<dbReference type="Proteomes" id="UP000499080">
    <property type="component" value="Unassembled WGS sequence"/>
</dbReference>
<dbReference type="CDD" id="cd06123">
    <property type="entry name" value="cupin_HAO"/>
    <property type="match status" value="1"/>
</dbReference>
<dbReference type="GO" id="GO:0000334">
    <property type="term" value="F:3-hydroxyanthranilate 3,4-dioxygenase activity"/>
    <property type="evidence" value="ECO:0007669"/>
    <property type="project" value="UniProtKB-UniRule"/>
</dbReference>
<keyword evidence="3 8" id="KW-0662">Pyridine nucleotide biosynthesis</keyword>
<comment type="catalytic activity">
    <reaction evidence="8">
        <text>3-hydroxyanthranilate + O2 = (2Z,4Z)-2-amino-3-carboxymuconate 6-semialdehyde</text>
        <dbReference type="Rhea" id="RHEA:17953"/>
        <dbReference type="ChEBI" id="CHEBI:15379"/>
        <dbReference type="ChEBI" id="CHEBI:36559"/>
        <dbReference type="ChEBI" id="CHEBI:77612"/>
        <dbReference type="EC" id="1.13.11.6"/>
    </reaction>
</comment>
<dbReference type="UniPathway" id="UPA00253">
    <property type="reaction ID" value="UER00330"/>
</dbReference>
<dbReference type="Pfam" id="PF06052">
    <property type="entry name" value="3-HAO"/>
    <property type="match status" value="1"/>
</dbReference>
<comment type="cofactor">
    <cofactor evidence="1 8">
        <name>Fe(2+)</name>
        <dbReference type="ChEBI" id="CHEBI:29033"/>
    </cofactor>
</comment>
<keyword evidence="4 8" id="KW-0479">Metal-binding</keyword>
<keyword evidence="7 8" id="KW-0408">Iron</keyword>
<evidence type="ECO:0000256" key="4">
    <source>
        <dbReference type="ARBA" id="ARBA00022723"/>
    </source>
</evidence>
<evidence type="ECO:0000313" key="10">
    <source>
        <dbReference type="Proteomes" id="UP000499080"/>
    </source>
</evidence>
<evidence type="ECO:0000256" key="2">
    <source>
        <dbReference type="ARBA" id="ARBA00002752"/>
    </source>
</evidence>
<dbReference type="OrthoDB" id="204928at2759"/>
<feature type="binding site" evidence="8">
    <location>
        <position position="98"/>
    </location>
    <ligand>
        <name>substrate</name>
    </ligand>
</feature>
<feature type="binding site" evidence="8">
    <location>
        <position position="46"/>
    </location>
    <ligand>
        <name>O2</name>
        <dbReference type="ChEBI" id="CHEBI:15379"/>
    </ligand>
</feature>
<dbReference type="EMBL" id="BGPR01000050">
    <property type="protein sequence ID" value="GBL86780.1"/>
    <property type="molecule type" value="Genomic_DNA"/>
</dbReference>
<keyword evidence="6 8" id="KW-0560">Oxidoreductase</keyword>
<keyword evidence="5 8" id="KW-0223">Dioxygenase</keyword>
<gene>
    <name evidence="9" type="primary">Haao</name>
    <name evidence="9" type="ORF">AVEN_96020_1</name>
</gene>
<dbReference type="GO" id="GO:0006569">
    <property type="term" value="P:L-tryptophan catabolic process"/>
    <property type="evidence" value="ECO:0007669"/>
    <property type="project" value="UniProtKB-UniRule"/>
</dbReference>
<dbReference type="NCBIfam" id="TIGR03037">
    <property type="entry name" value="anthran_nbaC"/>
    <property type="match status" value="1"/>
</dbReference>
<evidence type="ECO:0000313" key="9">
    <source>
        <dbReference type="EMBL" id="GBL86780.1"/>
    </source>
</evidence>
<reference evidence="9 10" key="1">
    <citation type="journal article" date="2019" name="Sci. Rep.">
        <title>Orb-weaving spider Araneus ventricosus genome elucidates the spidroin gene catalogue.</title>
        <authorList>
            <person name="Kono N."/>
            <person name="Nakamura H."/>
            <person name="Ohtoshi R."/>
            <person name="Moran D.A.P."/>
            <person name="Shinohara A."/>
            <person name="Yoshida Y."/>
            <person name="Fujiwara M."/>
            <person name="Mori M."/>
            <person name="Tomita M."/>
            <person name="Arakawa K."/>
        </authorList>
    </citation>
    <scope>NUCLEOTIDE SEQUENCE [LARGE SCALE GENOMIC DNA]</scope>
</reference>
<keyword evidence="8" id="KW-0963">Cytoplasm</keyword>
<comment type="caution">
    <text evidence="9">The sequence shown here is derived from an EMBL/GenBank/DDBJ whole genome shotgun (WGS) entry which is preliminary data.</text>
</comment>
<dbReference type="Gene3D" id="2.60.120.10">
    <property type="entry name" value="Jelly Rolls"/>
    <property type="match status" value="1"/>
</dbReference>
<feature type="region of interest" description="Domain B" evidence="8">
    <location>
        <begin position="163"/>
        <end position="283"/>
    </location>
</feature>
<evidence type="ECO:0000256" key="8">
    <source>
        <dbReference type="HAMAP-Rule" id="MF_03019"/>
    </source>
</evidence>
<feature type="binding site" evidence="8">
    <location>
        <position position="56"/>
    </location>
    <ligand>
        <name>substrate</name>
    </ligand>
</feature>
<dbReference type="PANTHER" id="PTHR15497:SF1">
    <property type="entry name" value="3-HYDROXYANTHRANILATE 3,4-DIOXYGENASE"/>
    <property type="match status" value="1"/>
</dbReference>
<dbReference type="EC" id="1.13.11.6" evidence="8"/>
<evidence type="ECO:0000256" key="3">
    <source>
        <dbReference type="ARBA" id="ARBA00022642"/>
    </source>
</evidence>
<dbReference type="InterPro" id="IPR011051">
    <property type="entry name" value="RmlC_Cupin_sf"/>
</dbReference>
<dbReference type="GO" id="GO:0005737">
    <property type="term" value="C:cytoplasm"/>
    <property type="evidence" value="ECO:0007669"/>
    <property type="project" value="UniProtKB-SubCell"/>
</dbReference>
<sequence>MMAPVQCDIDKWLEENKKYFVPPICNKLMYKDGQLKTFFVGGPNSRKDFHMEEGEEFFYMLKGDMRLVVHEQGSFRDIKISEGEVFMLPARVPHSPQRIADTIGLVIERERAPKETDLLRYYIDGTDEILYEKWFHCENLEELGPLIKEYFNSEAYKTGKPIPGSLLEDKPIKQDFERKLGDPFSLQNWLDRHKETLDKEGKKKLFDGQYVSRIDVLGKGEHFPDNDLPETFLWQIEGKSAITVDEKAYEFLKNQTMLIQPGSRYWIQNEAGSRTLSVVMNPV</sequence>